<evidence type="ECO:0000256" key="2">
    <source>
        <dbReference type="PROSITE-ProRule" id="PRU00235"/>
    </source>
</evidence>
<feature type="compositionally biased region" description="Low complexity" evidence="3">
    <location>
        <begin position="1317"/>
        <end position="1326"/>
    </location>
</feature>
<dbReference type="Gene3D" id="2.60.120.820">
    <property type="entry name" value="PHR domain"/>
    <property type="match status" value="1"/>
</dbReference>
<accession>U4UNJ2</accession>
<dbReference type="PRINTS" id="PR00633">
    <property type="entry name" value="RCCNDNSATION"/>
</dbReference>
<dbReference type="InterPro" id="IPR000408">
    <property type="entry name" value="Reg_chr_condens"/>
</dbReference>
<dbReference type="Pfam" id="PF08005">
    <property type="entry name" value="PHR"/>
    <property type="match status" value="1"/>
</dbReference>
<dbReference type="GO" id="GO:0005634">
    <property type="term" value="C:nucleus"/>
    <property type="evidence" value="ECO:0007669"/>
    <property type="project" value="TreeGrafter"/>
</dbReference>
<evidence type="ECO:0000313" key="5">
    <source>
        <dbReference type="EMBL" id="ERL91721.1"/>
    </source>
</evidence>
<dbReference type="PANTHER" id="PTHR45943:SF1">
    <property type="entry name" value="E3 UBIQUITIN-PROTEIN LIGASE MYCBP2"/>
    <property type="match status" value="1"/>
</dbReference>
<evidence type="ECO:0000256" key="1">
    <source>
        <dbReference type="ARBA" id="ARBA00022786"/>
    </source>
</evidence>
<dbReference type="InterPro" id="IPR009091">
    <property type="entry name" value="RCC1/BLIP-II"/>
</dbReference>
<keyword evidence="1" id="KW-0833">Ubl conjugation pathway</keyword>
<feature type="region of interest" description="Disordered" evidence="3">
    <location>
        <begin position="588"/>
        <end position="610"/>
    </location>
</feature>
<dbReference type="InterPro" id="IPR012983">
    <property type="entry name" value="PHR"/>
</dbReference>
<dbReference type="InterPro" id="IPR038648">
    <property type="entry name" value="PHR_sf"/>
</dbReference>
<reference evidence="5 6" key="1">
    <citation type="journal article" date="2013" name="Genome Biol.">
        <title>Draft genome of the mountain pine beetle, Dendroctonus ponderosae Hopkins, a major forest pest.</title>
        <authorList>
            <person name="Keeling C.I."/>
            <person name="Yuen M.M."/>
            <person name="Liao N.Y."/>
            <person name="Docking T.R."/>
            <person name="Chan S.K."/>
            <person name="Taylor G.A."/>
            <person name="Palmquist D.L."/>
            <person name="Jackman S.D."/>
            <person name="Nguyen A."/>
            <person name="Li M."/>
            <person name="Henderson H."/>
            <person name="Janes J.K."/>
            <person name="Zhao Y."/>
            <person name="Pandoh P."/>
            <person name="Moore R."/>
            <person name="Sperling F.A."/>
            <person name="Huber D.P."/>
            <person name="Birol I."/>
            <person name="Jones S.J."/>
            <person name="Bohlmann J."/>
        </authorList>
    </citation>
    <scope>NUCLEOTIDE SEQUENCE</scope>
</reference>
<dbReference type="EMBL" id="KB632298">
    <property type="protein sequence ID" value="ERL91721.1"/>
    <property type="molecule type" value="Genomic_DNA"/>
</dbReference>
<feature type="compositionally biased region" description="Polar residues" evidence="3">
    <location>
        <begin position="1327"/>
        <end position="1337"/>
    </location>
</feature>
<dbReference type="PANTHER" id="PTHR45943">
    <property type="entry name" value="E3 UBIQUITIN-PROTEIN LIGASE MYCBP2"/>
    <property type="match status" value="1"/>
</dbReference>
<protein>
    <recommendedName>
        <fullName evidence="4">PHR domain-containing protein</fullName>
    </recommendedName>
</protein>
<dbReference type="STRING" id="77166.U4UNJ2"/>
<dbReference type="PROSITE" id="PS50012">
    <property type="entry name" value="RCC1_3"/>
    <property type="match status" value="1"/>
</dbReference>
<evidence type="ECO:0000259" key="4">
    <source>
        <dbReference type="Pfam" id="PF08005"/>
    </source>
</evidence>
<dbReference type="GO" id="GO:0008582">
    <property type="term" value="P:regulation of synaptic assembly at neuromuscular junction"/>
    <property type="evidence" value="ECO:0007669"/>
    <property type="project" value="TreeGrafter"/>
</dbReference>
<dbReference type="GO" id="GO:0007411">
    <property type="term" value="P:axon guidance"/>
    <property type="evidence" value="ECO:0007669"/>
    <property type="project" value="TreeGrafter"/>
</dbReference>
<dbReference type="Proteomes" id="UP000030742">
    <property type="component" value="Unassembled WGS sequence"/>
</dbReference>
<sequence>MLPEANNYAILYHRSYKVNPEGFRKRLDWKKMKKKSAKARSKKKLELLFDNDLQASPELELPPNASTFAVFASVRLAVLDRWMRTTTQEHLQSSCSFPLVDQSEFESDTEDNTQSSTYLPMKVSKVVGLGLKSVFELIKESRASHPGLCTRALLALLDVLQGTARRGEDGDQNKVRRQPKPVKPKKMIKVDGLHVVTGACNNGTTALVTRDGELLIFGKDTTHADSSTGVVPALKGECVTQVALGKAHGIALTSKGQVYTFGINNKFQCGREFAKANTKDCHPILVVAMDTGPVQEEQDYFEDVEALQQKDSDNMAGGSEGNVGEDAQQNICTPGSHAWHEDLCMVCTMCRECTGYSISCLSSMSSERNPGQECGCGEGDSGCAICGCCRICAREVVDNSELADLAGMMRDNKIIPAKQRTKLHEQIQCRLEDRKSKSKKSGAGSSKQVAKLKSLLATPTHKASSAVRQNNLLGTVKEQTGSDVERDAARVACLPPANLLLPSDSPVVQIACGLHHSVLLLQNGQVLTFGSNLYGQLGCGDILAKNSIQSVKLPTSAVHVAAGSNHTVILSSKGEVFTCGNAEKGQLGRLPSPVGPESSQLGQSSSSSRYANPRTPWYSIAGAIPNVGPRQGRRATWVGASGDQTFLKLDESLINSVSLSKSIVTANKHCIVLFPNYEMPARNFKSLVINKKDGNCHSFKGDYQEDFTTKMLCMDPIYNILWSYDASKHEVCCYNIIAPYLQSSLLVSHLNKLSGGKGHLDVKVLLDQHWQEKEADLNNILKPELALPVTANCQVTRFQAALNLLCCLDTLTIAHNLQICPVKEEVDERQVTEVVEPIHILSKEFSRTVTKECFQSLLSLLQWSWNTFKWGIMEGSAVKNFYTNLELERLVYISTSSLRLLCTYTNEIYPRQVTRKSPLENVHLAKCIGDVRSLLKQILSDNVPLQMQSKKSCKSKPYNLSLMNQILHECHNTFVSCFHAFYPTAYLKWTCLCDLLAETDEAYNPHSSSNTQMLLSAVLCALSSPSIRLRSTFPLLGSSQSADNSFNRGLSPSDNTGHPMMSVSDSHSYPILVEQMSYRSQMESNYTGLSWTWTDVLERLINLVSDPIVRVLQKQTTIAPSDLSKYCCNLLGRVLAELVHQCSLTDENIKYAIRLRNHGGRTNNGDGGLNSVKGSDNTTFTFSTCSISFNGTTVTRGQIPILLYYSNPVECGKAATCKLEYQARKTALSMTSSIIENASKLLMLAREKVEEMSSASILSESCVVTILMPIVLSHISPLASSDPKSAVQVLGLIQELLPHVSALNLLGSSTPSLSSNRALNASNFSNQEGGDSKTTTTSNHCTWVESEHPYKPATVANYRVRFPCCVKWMSLEFDASCSTAQPEDSLQLYIPAFDLPSPFLSKGDGTLKSTLNDLDLASSPYWPVLHKFSGRYQPWPSNAVILPGNEVVFSLETASDYLKDDRASPYGFKCLVIGYEWPPDHSSFFGLKHLEAELAFLGGMCAASLMKKDLMLPVIGGNFQAEISRV</sequence>
<feature type="region of interest" description="Disordered" evidence="3">
    <location>
        <begin position="1317"/>
        <end position="1337"/>
    </location>
</feature>
<evidence type="ECO:0000313" key="6">
    <source>
        <dbReference type="Proteomes" id="UP000030742"/>
    </source>
</evidence>
<dbReference type="Pfam" id="PF13540">
    <property type="entry name" value="RCC1_2"/>
    <property type="match status" value="3"/>
</dbReference>
<proteinExistence type="predicted"/>
<dbReference type="OrthoDB" id="6050183at2759"/>
<organism evidence="5 6">
    <name type="scientific">Dendroctonus ponderosae</name>
    <name type="common">Mountain pine beetle</name>
    <dbReference type="NCBI Taxonomy" id="77166"/>
    <lineage>
        <taxon>Eukaryota</taxon>
        <taxon>Metazoa</taxon>
        <taxon>Ecdysozoa</taxon>
        <taxon>Arthropoda</taxon>
        <taxon>Hexapoda</taxon>
        <taxon>Insecta</taxon>
        <taxon>Pterygota</taxon>
        <taxon>Neoptera</taxon>
        <taxon>Endopterygota</taxon>
        <taxon>Coleoptera</taxon>
        <taxon>Polyphaga</taxon>
        <taxon>Cucujiformia</taxon>
        <taxon>Curculionidae</taxon>
        <taxon>Scolytinae</taxon>
        <taxon>Dendroctonus</taxon>
    </lineage>
</organism>
<dbReference type="GO" id="GO:0061630">
    <property type="term" value="F:ubiquitin protein ligase activity"/>
    <property type="evidence" value="ECO:0007669"/>
    <property type="project" value="TreeGrafter"/>
</dbReference>
<feature type="repeat" description="RCC1" evidence="2">
    <location>
        <begin position="524"/>
        <end position="573"/>
    </location>
</feature>
<evidence type="ECO:0000256" key="3">
    <source>
        <dbReference type="SAM" id="MobiDB-lite"/>
    </source>
</evidence>
<feature type="compositionally biased region" description="Low complexity" evidence="3">
    <location>
        <begin position="598"/>
        <end position="608"/>
    </location>
</feature>
<name>U4UNJ2_DENPD</name>
<gene>
    <name evidence="5" type="ORF">D910_09048</name>
</gene>
<dbReference type="SUPFAM" id="SSF50985">
    <property type="entry name" value="RCC1/BLIP-II"/>
    <property type="match status" value="1"/>
</dbReference>
<dbReference type="PROSITE" id="PS00626">
    <property type="entry name" value="RCC1_2"/>
    <property type="match status" value="1"/>
</dbReference>
<feature type="domain" description="PHR" evidence="4">
    <location>
        <begin position="1138"/>
        <end position="1205"/>
    </location>
</feature>
<dbReference type="Gene3D" id="2.130.10.30">
    <property type="entry name" value="Regulator of chromosome condensation 1/beta-lactamase-inhibitor protein II"/>
    <property type="match status" value="2"/>
</dbReference>
<dbReference type="GO" id="GO:0005886">
    <property type="term" value="C:plasma membrane"/>
    <property type="evidence" value="ECO:0007669"/>
    <property type="project" value="TreeGrafter"/>
</dbReference>